<keyword evidence="2 9" id="KW-0732">Signal</keyword>
<sequence length="420" mass="48627">MLFNRDFLKFIIFIYIFKFSLSQNSNRCDLNIGGIARITRVPPEKRSKLPPGFKTTGDIIKENGFGYKKYQGITEDGYILTYHRIITKTPGGQPVLFQIGLSTTSDCWLLTGRKTDLAFQLADAGYDVWLGDRRGNWYSREHVKYKPNSKEFWDFSFHESGMYDLPVFIDGIIHNTEYSKIIYVGHSMGCTEFFVLMSVRPEYNEKIKLAILLAPVAIPTPVQELKSPLLRASITLAGPSLYKTGMQQRLFELTPRDPLFMETLRQCCGPSDFQPICLTVFGLSFGEDRRNYNLTLMGDKLFQWPGGASLKTEYHITQIFKREFSFFDYGMSENLRRYNSTKPPMYPLERVTAPIAMYWGENDVFLDQKGIDKLVSRLPNVIKVHKVEDPMYNHMDFLWGLNTNDLVNYKLIDFLNNYND</sequence>
<keyword evidence="13" id="KW-1185">Reference proteome</keyword>
<proteinExistence type="inferred from homology"/>
<feature type="chain" id="PRO_5043957068" description="Lipase" evidence="9">
    <location>
        <begin position="23"/>
        <end position="420"/>
    </location>
</feature>
<feature type="active site" description="Charge relay system" evidence="8">
    <location>
        <position position="363"/>
    </location>
</feature>
<dbReference type="InterPro" id="IPR029058">
    <property type="entry name" value="AB_hydrolase_fold"/>
</dbReference>
<evidence type="ECO:0000259" key="11">
    <source>
        <dbReference type="Pfam" id="PF12146"/>
    </source>
</evidence>
<dbReference type="Pfam" id="PF04083">
    <property type="entry name" value="Abhydro_lipase"/>
    <property type="match status" value="1"/>
</dbReference>
<evidence type="ECO:0000259" key="10">
    <source>
        <dbReference type="Pfam" id="PF04083"/>
    </source>
</evidence>
<evidence type="ECO:0000256" key="2">
    <source>
        <dbReference type="ARBA" id="ARBA00022729"/>
    </source>
</evidence>
<evidence type="ECO:0000256" key="7">
    <source>
        <dbReference type="PIRNR" id="PIRNR000862"/>
    </source>
</evidence>
<dbReference type="InterPro" id="IPR006693">
    <property type="entry name" value="AB_hydrolase_lipase"/>
</dbReference>
<name>A0AAW1CXL8_9HEMI</name>
<dbReference type="PANTHER" id="PTHR11005">
    <property type="entry name" value="LYSOSOMAL ACID LIPASE-RELATED"/>
    <property type="match status" value="1"/>
</dbReference>
<feature type="domain" description="Partial AB-hydrolase lipase" evidence="10">
    <location>
        <begin position="58"/>
        <end position="111"/>
    </location>
</feature>
<feature type="active site" description="Charge relay system" evidence="8">
    <location>
        <position position="394"/>
    </location>
</feature>
<comment type="caution">
    <text evidence="12">The sequence shown here is derived from an EMBL/GenBank/DDBJ whole genome shotgun (WGS) entry which is preliminary data.</text>
</comment>
<feature type="signal peptide" evidence="9">
    <location>
        <begin position="1"/>
        <end position="22"/>
    </location>
</feature>
<evidence type="ECO:0000256" key="8">
    <source>
        <dbReference type="PIRSR" id="PIRSR000862-1"/>
    </source>
</evidence>
<keyword evidence="4 7" id="KW-0442">Lipid degradation</keyword>
<evidence type="ECO:0000256" key="9">
    <source>
        <dbReference type="SAM" id="SignalP"/>
    </source>
</evidence>
<evidence type="ECO:0000256" key="5">
    <source>
        <dbReference type="ARBA" id="ARBA00023098"/>
    </source>
</evidence>
<dbReference type="GO" id="GO:0016042">
    <property type="term" value="P:lipid catabolic process"/>
    <property type="evidence" value="ECO:0007669"/>
    <property type="project" value="UniProtKB-KW"/>
</dbReference>
<dbReference type="Pfam" id="PF12146">
    <property type="entry name" value="Hydrolase_4"/>
    <property type="match status" value="1"/>
</dbReference>
<dbReference type="EMBL" id="JAPXFL010000007">
    <property type="protein sequence ID" value="KAK9503556.1"/>
    <property type="molecule type" value="Genomic_DNA"/>
</dbReference>
<evidence type="ECO:0000256" key="3">
    <source>
        <dbReference type="ARBA" id="ARBA00022801"/>
    </source>
</evidence>
<dbReference type="FunFam" id="3.40.50.1820:FF:000057">
    <property type="entry name" value="Lipase"/>
    <property type="match status" value="1"/>
</dbReference>
<reference evidence="12 13" key="1">
    <citation type="submission" date="2022-12" db="EMBL/GenBank/DDBJ databases">
        <title>Chromosome-level genome assembly of true bugs.</title>
        <authorList>
            <person name="Ma L."/>
            <person name="Li H."/>
        </authorList>
    </citation>
    <scope>NUCLEOTIDE SEQUENCE [LARGE SCALE GENOMIC DNA]</scope>
    <source>
        <strain evidence="12">Lab_2022b</strain>
    </source>
</reference>
<keyword evidence="6" id="KW-0325">Glycoprotein</keyword>
<comment type="similarity">
    <text evidence="1 7">Belongs to the AB hydrolase superfamily. Lipase family.</text>
</comment>
<dbReference type="AlphaFoldDB" id="A0AAW1CXL8"/>
<accession>A0AAW1CXL8</accession>
<keyword evidence="5" id="KW-0443">Lipid metabolism</keyword>
<feature type="active site" description="Nucleophile" evidence="8">
    <location>
        <position position="187"/>
    </location>
</feature>
<dbReference type="InterPro" id="IPR022742">
    <property type="entry name" value="Hydrolase_4"/>
</dbReference>
<evidence type="ECO:0000256" key="4">
    <source>
        <dbReference type="ARBA" id="ARBA00022963"/>
    </source>
</evidence>
<protein>
    <recommendedName>
        <fullName evidence="7">Lipase</fullName>
    </recommendedName>
</protein>
<gene>
    <name evidence="12" type="ORF">O3M35_010089</name>
</gene>
<evidence type="ECO:0000313" key="13">
    <source>
        <dbReference type="Proteomes" id="UP001461498"/>
    </source>
</evidence>
<dbReference type="Proteomes" id="UP001461498">
    <property type="component" value="Unassembled WGS sequence"/>
</dbReference>
<feature type="domain" description="Serine aminopeptidase S33" evidence="11">
    <location>
        <begin position="112"/>
        <end position="262"/>
    </location>
</feature>
<dbReference type="InterPro" id="IPR025483">
    <property type="entry name" value="Lipase_euk"/>
</dbReference>
<evidence type="ECO:0000256" key="1">
    <source>
        <dbReference type="ARBA" id="ARBA00010701"/>
    </source>
</evidence>
<keyword evidence="3 7" id="KW-0378">Hydrolase</keyword>
<dbReference type="PIRSF" id="PIRSF000862">
    <property type="entry name" value="Steryl_ester_lip"/>
    <property type="match status" value="1"/>
</dbReference>
<evidence type="ECO:0000256" key="6">
    <source>
        <dbReference type="ARBA" id="ARBA00023180"/>
    </source>
</evidence>
<dbReference type="GO" id="GO:0016788">
    <property type="term" value="F:hydrolase activity, acting on ester bonds"/>
    <property type="evidence" value="ECO:0007669"/>
    <property type="project" value="InterPro"/>
</dbReference>
<dbReference type="Gene3D" id="3.40.50.1820">
    <property type="entry name" value="alpha/beta hydrolase"/>
    <property type="match status" value="1"/>
</dbReference>
<organism evidence="12 13">
    <name type="scientific">Rhynocoris fuscipes</name>
    <dbReference type="NCBI Taxonomy" id="488301"/>
    <lineage>
        <taxon>Eukaryota</taxon>
        <taxon>Metazoa</taxon>
        <taxon>Ecdysozoa</taxon>
        <taxon>Arthropoda</taxon>
        <taxon>Hexapoda</taxon>
        <taxon>Insecta</taxon>
        <taxon>Pterygota</taxon>
        <taxon>Neoptera</taxon>
        <taxon>Paraneoptera</taxon>
        <taxon>Hemiptera</taxon>
        <taxon>Heteroptera</taxon>
        <taxon>Panheteroptera</taxon>
        <taxon>Cimicomorpha</taxon>
        <taxon>Reduviidae</taxon>
        <taxon>Harpactorinae</taxon>
        <taxon>Harpactorini</taxon>
        <taxon>Rhynocoris</taxon>
    </lineage>
</organism>
<evidence type="ECO:0000313" key="12">
    <source>
        <dbReference type="EMBL" id="KAK9503556.1"/>
    </source>
</evidence>
<dbReference type="SUPFAM" id="SSF53474">
    <property type="entry name" value="alpha/beta-Hydrolases"/>
    <property type="match status" value="1"/>
</dbReference>